<dbReference type="RefSeq" id="WP_068449348.1">
    <property type="nucleotide sequence ID" value="NZ_CP150660.1"/>
</dbReference>
<sequence length="139" mass="16362">MELDYIENIDGHDQNIVRLYNFNKEEAILFRELIVNTIIKKKQKLDLATVDFITPRNCNLIFGLFKTDEGILTKDNETFFCILTLEGFTNMARLLEPFCKKESKGYEYLYEIDNPTDLLFCPTASFDDEEDDFYNDLLN</sequence>
<dbReference type="STRING" id="1333662.LPB303_07415"/>
<comment type="caution">
    <text evidence="1">The sequence shown here is derived from an EMBL/GenBank/DDBJ whole genome shotgun (WGS) entry which is preliminary data.</text>
</comment>
<name>A0A176TDT3_9FLAO</name>
<evidence type="ECO:0000313" key="1">
    <source>
        <dbReference type="EMBL" id="OAD45566.1"/>
    </source>
</evidence>
<reference evidence="1 2" key="1">
    <citation type="submission" date="2016-02" db="EMBL/GenBank/DDBJ databases">
        <title>Draft genome sequence of Polaribacter atrinae KACC17473.</title>
        <authorList>
            <person name="Shin S.-K."/>
            <person name="Yi H."/>
        </authorList>
    </citation>
    <scope>NUCLEOTIDE SEQUENCE [LARGE SCALE GENOMIC DNA]</scope>
    <source>
        <strain evidence="1 2">KACC 17473</strain>
    </source>
</reference>
<accession>A0A176TDT3</accession>
<dbReference type="EMBL" id="LVWE01000028">
    <property type="protein sequence ID" value="OAD45566.1"/>
    <property type="molecule type" value="Genomic_DNA"/>
</dbReference>
<evidence type="ECO:0000313" key="2">
    <source>
        <dbReference type="Proteomes" id="UP000076923"/>
    </source>
</evidence>
<dbReference type="AlphaFoldDB" id="A0A176TDT3"/>
<dbReference type="OrthoDB" id="1201356at2"/>
<proteinExistence type="predicted"/>
<keyword evidence="2" id="KW-1185">Reference proteome</keyword>
<dbReference type="Proteomes" id="UP000076923">
    <property type="component" value="Unassembled WGS sequence"/>
</dbReference>
<protein>
    <submittedName>
        <fullName evidence="1">Uncharacterized protein</fullName>
    </submittedName>
</protein>
<organism evidence="1 2">
    <name type="scientific">Polaribacter atrinae</name>
    <dbReference type="NCBI Taxonomy" id="1333662"/>
    <lineage>
        <taxon>Bacteria</taxon>
        <taxon>Pseudomonadati</taxon>
        <taxon>Bacteroidota</taxon>
        <taxon>Flavobacteriia</taxon>
        <taxon>Flavobacteriales</taxon>
        <taxon>Flavobacteriaceae</taxon>
    </lineage>
</organism>
<gene>
    <name evidence="1" type="ORF">LPB303_07415</name>
</gene>